<dbReference type="OrthoDB" id="10287805at2759"/>
<feature type="compositionally biased region" description="Basic and acidic residues" evidence="2">
    <location>
        <begin position="2883"/>
        <end position="2892"/>
    </location>
</feature>
<dbReference type="Proteomes" id="UP000794436">
    <property type="component" value="Unassembled WGS sequence"/>
</dbReference>
<sequence>MEQLQELYANEVHMEELAAREALLQSMCTSSITLFRYCTSRDRFFTAVKALVTQYLPASTARLYQVEKTRGDGLSLVEQDARYVALNEEDTVRGIAGQAALGVSMLTGTQWDALQSRVVVLTRENDLSQSQASIVSSTPSEQDSWIQRHLEFALPSSHGHLFLLLPLDVAYRSAGFHPDVDVAIKRRRDLVSNEPQLLVAVLRDAASLPIGVFEALISDKNPVRMEFLDAFSALLATALEARRSICRPTMQSLEIVVSKRDEADPRPVNPPPVWTAEIADGVNLLVFGEETVKLPDDQLLLEALQAPLADMWAAKIEWEQKVKTMRRVSDQVQILWASLTSLNKNEATASLASVRYQRLRSMIHRMLQEIGLDGVGVRVLFVDESVDEFLASYSLEPAPLSVEGQYSVLRRVIDTGERFESAGNVVALSIPAPPHEDSFRAIAGVLLVFDEDRCTAHSRELTTATIFPAITSAVRLNVWLHQYAVYTRSVEQSLAIRAEAQAQLQCQLDHQTIVTKLYGALAQCESVDKLARCVGSTDLDGTDVTGMTLFVAETRGQDEGSSVSEIQSIWTIDGLSDQRVQVYDHDRPRAVKGIAAYMIDASAPLEYSTQHPAYDSAWRHGRVQNATFYYAVTLRDSASGVLGVLEVAFDTRTTQEHFIQSALKDDVVVVITGFLTLHQHWAREHRALDRRQDDRLADQRSERQSMGSFLSNMSLLPLANVDTWAIEATALLHKLVAEAECVKLLVMAKETDQPLIQSIQTELAATSSQLSTTLNLLHHRVLRTIKSIPLSSDNQILGILVLSKASDEPFTGMALSLAEMAVQLLAMQLRQLERHTKYSDERTKLISSKVEQEEIHSAMHEQLTKLQRREWQSQLLSRLWTVIDIQAQAQSDLVRSLLSLMNGRQHRQESPIAIEMDAFLLIPTEDQVEWLVQSDKASRDLSICVDDEDNESDEGGLAPQLAQQLCRFVERDGKMPHSHVFTAPVNLPSSNGDADGILGRLVVLSAREDDVDELFVRDVARIVEMHLHMHNEIIHRRQFQKQLEERTVEADKATAQLNEVERSTGQWNKAWFELLEGLDPIDSQKTITLDILTSFALHELQHIVQSCFNVQSVKVWLHESSEPCQEIISVLANTDTTWGRHGTVELHADDGLYMARWKRQSKSSGWDGVLLVRWMVQSVADRRALPVSMAQQLTRMTIQLTLLASVAQDACSLRRRLLAADSHLSDQAQLIEDQTRMNDNLTAALHCNQRMQTFVLRLLSSNPHIASDDLYVSVFQTMEELPEYRLWILNKDNETLWMNRHGVKHVMALDASPAVPAVASTVNLLVDDVCVGRLERLVEGDVSFNKLHVDEMELLAGALRCCLMGHQSSCALSSKDREIAQQQHEASTRLTTAHTRQVVAFNQLLHAQATCDAVPTAQIQSDNEFIAAFEKQLVQDGHPLRLAVIDTDYVTGRLLSVVMNGDPVTSLLQWSQWASCLGSWGGEHLKCQIIDDEERLARFPGWKASSRTDNTHRLIAVVHVRQPELDTEPTLHPAKTIVATKKLSEDEDPAMTARVLESVSVKIASCYRSWLQQRANQSRLDEKARQWEDIKLEVGTAQDWARYAQLSLESAQQMLNAGVEALLDDADAVTQRSRILIHVRSFLQLVCGCERAEILLPDAQRHRQDDESGYSDKTQLMQSLVAPNGVPLATIRLQWMSEDERCRAQSVVDTAMQWSSAMLALLHNAEAQYDQINTLLTRVETLSVGNGQLELEGVAMKGLLHEKEHRRAQLETSVGHLTSVLAQARGFVEATDSVEDSNALWHVLINEALRDIDGVYGSSLVDRSTGHNVRNTTLSTTENDRVGRCDDVDAAITKCLRTEATQTLPMLWNPEQGDSKQVWVVPVKKSVDSQLVLLIFTRIDRGAEDCSGLQTSFELLVSMALQRIELMESTQVQTLANSALTDSIQELQRQVAWKEEAIQVEQRRRQRQEELLAGLNDELLCHPVWKTAECDPTSVPTARLVDMWQFLQDLTQERVKRTLLGDMEFSSAHLYGVVSHKSSAAAALLFSLPPDTTKRAFQSIRWGDLQQRKEGQTLIRCVTTATVVASEERMTASCPDDQAVVSGGVTLYFPIRAQIQLEQDEDARKRAVAGVLVLKLRGGLDDQLIQSDECKLVSLFLANLAPRLQWVARVLHTKQSERQRVKRRSTIEVPQPFPSATQYQDTSYRTPVSAEKEDLGAMPSPYEGPVRPTWSRRNGDDEDKSSNQDEMETPAQGYDSDEDRKEMQTLMKRHVSASSSIIDVLSQIQELPLSPPEDDKALRALVVRSLPEIWSKSSHEESVKAGNVSCDLFYLVHGALSTSWSLDAEPRSFGNDPTLSPPLWLQDFVQKVATKRLTFASTLPKEEVWQVDPIHWILAIQIDTSSLTFGLVTFGCRNVGKVIRDQQSMLQLGKSLRSHWSHQLKAAVRRRQDEARAQQRLESVRGELNTAQLALNAAQRLNEREVRLNALAYELLKVEHEPALRQIISTTLKEWLACDQIGFDTSSSDESAVNAGRGSGSVTFESVAMETVMRFRFVSPIVDGSGQGIVYATLIARLGESGRAALSQDQGLLDQLRRFTEVVGCAWHQLAQRQLLERERTTNSSAQLEIERLREQLAQAESEKAAVIKSVDDLRGQVTDQHALRHANEQLQLEVSDLMENLASEEKTRRAMVAQVRRYETQMVEVNCQLEQSIRTEKQLMRVSEAHAALQDREKDLEHKVTKQKLQLKQLMMEVMERRQKQEVEQTELMELRRQVAVLTEKQQHARVDASVVASAAVQAQLQAQTQTQAQTQAQEEAARVNRIQRRFFRQLQVQQHQQKRKQLDLAQELRQLAALEVHEMQTRESERGPQHDERVRVLTPQTKPILRKERVELKRSASLPGAKEKQEPATGPTPGQRESLSASRLRQPTISSKERRAPSLVEPTVSTPTGRTPLWNNNF</sequence>
<keyword evidence="4" id="KW-1185">Reference proteome</keyword>
<dbReference type="GO" id="GO:0016460">
    <property type="term" value="C:myosin II complex"/>
    <property type="evidence" value="ECO:0007669"/>
    <property type="project" value="TreeGrafter"/>
</dbReference>
<protein>
    <submittedName>
        <fullName evidence="3">Uncharacterized protein</fullName>
    </submittedName>
</protein>
<reference evidence="3" key="1">
    <citation type="submission" date="2019-03" db="EMBL/GenBank/DDBJ databases">
        <title>Long read genome sequence of the mycoparasitic Pythium oligandrum ATCC 38472 isolated from sugarbeet rhizosphere.</title>
        <authorList>
            <person name="Gaulin E."/>
        </authorList>
    </citation>
    <scope>NUCLEOTIDE SEQUENCE</scope>
    <source>
        <strain evidence="3">ATCC 38472_TT</strain>
    </source>
</reference>
<evidence type="ECO:0000256" key="1">
    <source>
        <dbReference type="SAM" id="Coils"/>
    </source>
</evidence>
<gene>
    <name evidence="3" type="ORF">Poli38472_014466</name>
</gene>
<dbReference type="GO" id="GO:0031032">
    <property type="term" value="P:actomyosin structure organization"/>
    <property type="evidence" value="ECO:0007669"/>
    <property type="project" value="TreeGrafter"/>
</dbReference>
<evidence type="ECO:0000313" key="4">
    <source>
        <dbReference type="Proteomes" id="UP000794436"/>
    </source>
</evidence>
<feature type="region of interest" description="Disordered" evidence="2">
    <location>
        <begin position="2177"/>
        <end position="2259"/>
    </location>
</feature>
<dbReference type="GO" id="GO:0005737">
    <property type="term" value="C:cytoplasm"/>
    <property type="evidence" value="ECO:0007669"/>
    <property type="project" value="TreeGrafter"/>
</dbReference>
<feature type="compositionally biased region" description="Basic and acidic residues" evidence="2">
    <location>
        <begin position="2857"/>
        <end position="2873"/>
    </location>
</feature>
<feature type="compositionally biased region" description="Polar residues" evidence="2">
    <location>
        <begin position="2913"/>
        <end position="2928"/>
    </location>
</feature>
<organism evidence="3 4">
    <name type="scientific">Pythium oligandrum</name>
    <name type="common">Mycoparasitic fungus</name>
    <dbReference type="NCBI Taxonomy" id="41045"/>
    <lineage>
        <taxon>Eukaryota</taxon>
        <taxon>Sar</taxon>
        <taxon>Stramenopiles</taxon>
        <taxon>Oomycota</taxon>
        <taxon>Peronosporomycetes</taxon>
        <taxon>Pythiales</taxon>
        <taxon>Pythiaceae</taxon>
        <taxon>Pythium</taxon>
    </lineage>
</organism>
<feature type="compositionally biased region" description="Polar residues" evidence="2">
    <location>
        <begin position="2941"/>
        <end position="2956"/>
    </location>
</feature>
<feature type="coiled-coil region" evidence="1">
    <location>
        <begin position="2612"/>
        <end position="2684"/>
    </location>
</feature>
<dbReference type="PANTHER" id="PTHR45615:SF36">
    <property type="entry name" value="MYOSIN HEAVY CHAIN-LIKE, ISOFORM B-RELATED"/>
    <property type="match status" value="1"/>
</dbReference>
<name>A0A8K1FEX1_PYTOL</name>
<evidence type="ECO:0000256" key="2">
    <source>
        <dbReference type="SAM" id="MobiDB-lite"/>
    </source>
</evidence>
<dbReference type="PANTHER" id="PTHR45615">
    <property type="entry name" value="MYOSIN HEAVY CHAIN, NON-MUSCLE"/>
    <property type="match status" value="1"/>
</dbReference>
<dbReference type="EMBL" id="SPLM01000078">
    <property type="protein sequence ID" value="TMW61005.1"/>
    <property type="molecule type" value="Genomic_DNA"/>
</dbReference>
<feature type="region of interest" description="Disordered" evidence="2">
    <location>
        <begin position="2857"/>
        <end position="2956"/>
    </location>
</feature>
<feature type="compositionally biased region" description="Polar residues" evidence="2">
    <location>
        <begin position="2194"/>
        <end position="2206"/>
    </location>
</feature>
<feature type="coiled-coil region" evidence="1">
    <location>
        <begin position="2716"/>
        <end position="2778"/>
    </location>
</feature>
<feature type="coiled-coil region" evidence="1">
    <location>
        <begin position="1944"/>
        <end position="1978"/>
    </location>
</feature>
<dbReference type="GO" id="GO:0032982">
    <property type="term" value="C:myosin filament"/>
    <property type="evidence" value="ECO:0007669"/>
    <property type="project" value="TreeGrafter"/>
</dbReference>
<accession>A0A8K1FEX1</accession>
<evidence type="ECO:0000313" key="3">
    <source>
        <dbReference type="EMBL" id="TMW61005.1"/>
    </source>
</evidence>
<proteinExistence type="predicted"/>
<keyword evidence="1" id="KW-0175">Coiled coil</keyword>
<comment type="caution">
    <text evidence="3">The sequence shown here is derived from an EMBL/GenBank/DDBJ whole genome shotgun (WGS) entry which is preliminary data.</text>
</comment>
<dbReference type="GO" id="GO:0051015">
    <property type="term" value="F:actin filament binding"/>
    <property type="evidence" value="ECO:0007669"/>
    <property type="project" value="TreeGrafter"/>
</dbReference>
<feature type="coiled-coil region" evidence="1">
    <location>
        <begin position="1036"/>
        <end position="1063"/>
    </location>
</feature>